<reference evidence="1" key="1">
    <citation type="submission" date="2022-07" db="EMBL/GenBank/DDBJ databases">
        <title>Phylogenomic reconstructions and comparative analyses of Kickxellomycotina fungi.</title>
        <authorList>
            <person name="Reynolds N.K."/>
            <person name="Stajich J.E."/>
            <person name="Barry K."/>
            <person name="Grigoriev I.V."/>
            <person name="Crous P."/>
            <person name="Smith M.E."/>
        </authorList>
    </citation>
    <scope>NUCLEOTIDE SEQUENCE</scope>
    <source>
        <strain evidence="1">Benny 63K</strain>
    </source>
</reference>
<evidence type="ECO:0000313" key="1">
    <source>
        <dbReference type="EMBL" id="KAJ1899928.1"/>
    </source>
</evidence>
<protein>
    <submittedName>
        <fullName evidence="1">Uncharacterized protein</fullName>
    </submittedName>
</protein>
<comment type="caution">
    <text evidence="1">The sequence shown here is derived from an EMBL/GenBank/DDBJ whole genome shotgun (WGS) entry which is preliminary data.</text>
</comment>
<keyword evidence="2" id="KW-1185">Reference proteome</keyword>
<sequence length="266" mass="29009">MVDEEQSVSQAHQSQEPHAASTAVSNIFDPVVAQTIERDPVSAPAGSSSGTSHPHIFRKGTLIEIPDVLPKPLQSRPSRRGKTAALKQRLVAICIKNDDQAKYVIEWVLETELIPRRDNVVLIHVRQAANGIVGDLILTNNAKEVAERDRSHGILRRNAIPIKQGGYNIKGVSIRGVDIRGELVRKLVELKCDLVIIGNHTAKSMRERIIGCKVEYLTENSPCPVLVVGSRMQRVAKDITEDAISNDATGISADGTLPQVPILPPT</sequence>
<evidence type="ECO:0000313" key="2">
    <source>
        <dbReference type="Proteomes" id="UP001150581"/>
    </source>
</evidence>
<name>A0ACC1ISA1_9FUNG</name>
<dbReference type="Proteomes" id="UP001150581">
    <property type="component" value="Unassembled WGS sequence"/>
</dbReference>
<accession>A0ACC1ISA1</accession>
<organism evidence="1 2">
    <name type="scientific">Kickxella alabastrina</name>
    <dbReference type="NCBI Taxonomy" id="61397"/>
    <lineage>
        <taxon>Eukaryota</taxon>
        <taxon>Fungi</taxon>
        <taxon>Fungi incertae sedis</taxon>
        <taxon>Zoopagomycota</taxon>
        <taxon>Kickxellomycotina</taxon>
        <taxon>Kickxellomycetes</taxon>
        <taxon>Kickxellales</taxon>
        <taxon>Kickxellaceae</taxon>
        <taxon>Kickxella</taxon>
    </lineage>
</organism>
<dbReference type="EMBL" id="JANBPG010000115">
    <property type="protein sequence ID" value="KAJ1899928.1"/>
    <property type="molecule type" value="Genomic_DNA"/>
</dbReference>
<gene>
    <name evidence="1" type="ORF">LPJ66_001803</name>
</gene>
<proteinExistence type="predicted"/>